<feature type="domain" description="Transcription regulator PadR N-terminal" evidence="1">
    <location>
        <begin position="14"/>
        <end position="84"/>
    </location>
</feature>
<evidence type="ECO:0000313" key="2">
    <source>
        <dbReference type="EMBL" id="MEK9502421.1"/>
    </source>
</evidence>
<organism evidence="2 3">
    <name type="scientific">Gaopeijia maritima</name>
    <dbReference type="NCBI Taxonomy" id="3119007"/>
    <lineage>
        <taxon>Bacteria</taxon>
        <taxon>Pseudomonadati</taxon>
        <taxon>Gemmatimonadota</taxon>
        <taxon>Longimicrobiia</taxon>
        <taxon>Gaopeijiales</taxon>
        <taxon>Gaopeijiaceae</taxon>
        <taxon>Gaopeijia</taxon>
    </lineage>
</organism>
<dbReference type="PANTHER" id="PTHR33169:SF14">
    <property type="entry name" value="TRANSCRIPTIONAL REGULATOR RV3488"/>
    <property type="match status" value="1"/>
</dbReference>
<dbReference type="Gene3D" id="1.10.10.10">
    <property type="entry name" value="Winged helix-like DNA-binding domain superfamily/Winged helix DNA-binding domain"/>
    <property type="match status" value="1"/>
</dbReference>
<dbReference type="InterPro" id="IPR005149">
    <property type="entry name" value="Tscrpt_reg_PadR_N"/>
</dbReference>
<dbReference type="InterPro" id="IPR052509">
    <property type="entry name" value="Metal_resp_DNA-bind_regulator"/>
</dbReference>
<name>A0ABU9ECG2_9BACT</name>
<protein>
    <submittedName>
        <fullName evidence="2">PadR family transcriptional regulator</fullName>
    </submittedName>
</protein>
<proteinExistence type="predicted"/>
<reference evidence="2 3" key="1">
    <citation type="submission" date="2024-02" db="EMBL/GenBank/DDBJ databases">
        <title>A novel Gemmatimonadota bacterium.</title>
        <authorList>
            <person name="Du Z.-J."/>
            <person name="Ye Y.-Q."/>
        </authorList>
    </citation>
    <scope>NUCLEOTIDE SEQUENCE [LARGE SCALE GENOMIC DNA]</scope>
    <source>
        <strain evidence="2 3">DH-20</strain>
    </source>
</reference>
<dbReference type="Proteomes" id="UP001484239">
    <property type="component" value="Unassembled WGS sequence"/>
</dbReference>
<dbReference type="SUPFAM" id="SSF46785">
    <property type="entry name" value="Winged helix' DNA-binding domain"/>
    <property type="match status" value="1"/>
</dbReference>
<sequence>MSTDKPLGYAATLILSALRAGARYGLEVIDRTGRSSGTVYPALRRLEAAGLVEAHWEDREEAHDDRRPARRYYRITPEGDRALERARERFRARQNALGWDEADPTGAS</sequence>
<dbReference type="InterPro" id="IPR036390">
    <property type="entry name" value="WH_DNA-bd_sf"/>
</dbReference>
<evidence type="ECO:0000259" key="1">
    <source>
        <dbReference type="Pfam" id="PF03551"/>
    </source>
</evidence>
<evidence type="ECO:0000313" key="3">
    <source>
        <dbReference type="Proteomes" id="UP001484239"/>
    </source>
</evidence>
<dbReference type="CDD" id="cd00090">
    <property type="entry name" value="HTH_ARSR"/>
    <property type="match status" value="1"/>
</dbReference>
<accession>A0ABU9ECG2</accession>
<dbReference type="RefSeq" id="WP_405278553.1">
    <property type="nucleotide sequence ID" value="NZ_CP144380.1"/>
</dbReference>
<dbReference type="InterPro" id="IPR036388">
    <property type="entry name" value="WH-like_DNA-bd_sf"/>
</dbReference>
<gene>
    <name evidence="2" type="ORF">WI372_15615</name>
</gene>
<dbReference type="Pfam" id="PF03551">
    <property type="entry name" value="PadR"/>
    <property type="match status" value="1"/>
</dbReference>
<dbReference type="EMBL" id="JBBHLI010000011">
    <property type="protein sequence ID" value="MEK9502421.1"/>
    <property type="molecule type" value="Genomic_DNA"/>
</dbReference>
<comment type="caution">
    <text evidence="2">The sequence shown here is derived from an EMBL/GenBank/DDBJ whole genome shotgun (WGS) entry which is preliminary data.</text>
</comment>
<dbReference type="PANTHER" id="PTHR33169">
    <property type="entry name" value="PADR-FAMILY TRANSCRIPTIONAL REGULATOR"/>
    <property type="match status" value="1"/>
</dbReference>
<dbReference type="InterPro" id="IPR011991">
    <property type="entry name" value="ArsR-like_HTH"/>
</dbReference>
<keyword evidence="3" id="KW-1185">Reference proteome</keyword>